<evidence type="ECO:0000313" key="2">
    <source>
        <dbReference type="EMBL" id="MBI3627240.1"/>
    </source>
</evidence>
<dbReference type="InterPro" id="IPR003226">
    <property type="entry name" value="MYG1_exonuclease"/>
</dbReference>
<comment type="similarity">
    <text evidence="1">Belongs to the MYG1 family.</text>
</comment>
<dbReference type="Pfam" id="PF03690">
    <property type="entry name" value="MYG1_exonuc"/>
    <property type="match status" value="1"/>
</dbReference>
<dbReference type="PANTHER" id="PTHR11215:SF1">
    <property type="entry name" value="MYG1 EXONUCLEASE"/>
    <property type="match status" value="1"/>
</dbReference>
<dbReference type="Proteomes" id="UP000808388">
    <property type="component" value="Unassembled WGS sequence"/>
</dbReference>
<dbReference type="AlphaFoldDB" id="A0A9D6LMU4"/>
<protein>
    <submittedName>
        <fullName evidence="2">MYG1 family protein</fullName>
    </submittedName>
</protein>
<gene>
    <name evidence="2" type="ORF">HY220_00610</name>
</gene>
<proteinExistence type="inferred from homology"/>
<sequence length="288" mass="32278">MKVITHSGHFQPDDVFAIAALSLMLGDFELVRSRDPEVIKTGDYVVDVGREYDPEKNRFDHHQAGGAGTRKNGVSYSSIGLIWKHYGIQLSGSEEVASRIDEKLIQPLDLNDNGQTFFTADAVYPYLVDDALYAFQPTWKEGDVFDERFGEAVEIAKKILAREIKRTREELEARELVEALYQAMPDKKLLVMDQNYPAGDLFETHPEILFTVKPDATNATWKVTAVRENKHDFKNRKDLPAAWAGKTDQDLQELTGVADATFCHNARFVAAAKSKEGAITLAKLALES</sequence>
<evidence type="ECO:0000313" key="3">
    <source>
        <dbReference type="Proteomes" id="UP000808388"/>
    </source>
</evidence>
<dbReference type="EMBL" id="JACQCQ010000002">
    <property type="protein sequence ID" value="MBI3627240.1"/>
    <property type="molecule type" value="Genomic_DNA"/>
</dbReference>
<dbReference type="GO" id="GO:0005737">
    <property type="term" value="C:cytoplasm"/>
    <property type="evidence" value="ECO:0007669"/>
    <property type="project" value="TreeGrafter"/>
</dbReference>
<comment type="caution">
    <text evidence="2">The sequence shown here is derived from an EMBL/GenBank/DDBJ whole genome shotgun (WGS) entry which is preliminary data.</text>
</comment>
<organism evidence="2 3">
    <name type="scientific">Candidatus Sungiibacteriota bacterium</name>
    <dbReference type="NCBI Taxonomy" id="2750080"/>
    <lineage>
        <taxon>Bacteria</taxon>
        <taxon>Candidatus Sungiibacteriota</taxon>
    </lineage>
</organism>
<name>A0A9D6LMU4_9BACT</name>
<accession>A0A9D6LMU4</accession>
<dbReference type="PANTHER" id="PTHR11215">
    <property type="entry name" value="METAL DEPENDENT HYDROLASE - RELATED"/>
    <property type="match status" value="1"/>
</dbReference>
<reference evidence="2" key="1">
    <citation type="submission" date="2020-07" db="EMBL/GenBank/DDBJ databases">
        <title>Huge and variable diversity of episymbiotic CPR bacteria and DPANN archaea in groundwater ecosystems.</title>
        <authorList>
            <person name="He C.Y."/>
            <person name="Keren R."/>
            <person name="Whittaker M."/>
            <person name="Farag I.F."/>
            <person name="Doudna J."/>
            <person name="Cate J.H.D."/>
            <person name="Banfield J.F."/>
        </authorList>
    </citation>
    <scope>NUCLEOTIDE SEQUENCE</scope>
    <source>
        <strain evidence="2">NC_groundwater_972_Pr1_S-0.2um_49_27</strain>
    </source>
</reference>
<evidence type="ECO:0000256" key="1">
    <source>
        <dbReference type="ARBA" id="ARBA00010105"/>
    </source>
</evidence>